<dbReference type="PANTHER" id="PTHR43013">
    <property type="entry name" value="GLUTAMYL-TRNA REDUCTASE"/>
    <property type="match status" value="1"/>
</dbReference>
<dbReference type="PANTHER" id="PTHR43013:SF1">
    <property type="entry name" value="GLUTAMYL-TRNA REDUCTASE"/>
    <property type="match status" value="1"/>
</dbReference>
<feature type="binding site" evidence="8 10">
    <location>
        <begin position="48"/>
        <end position="51"/>
    </location>
    <ligand>
        <name>substrate</name>
    </ligand>
</feature>
<feature type="domain" description="Glutamyl-tRNA reductase N-terminal" evidence="15">
    <location>
        <begin position="7"/>
        <end position="147"/>
    </location>
</feature>
<dbReference type="EMBL" id="JQIF01000038">
    <property type="protein sequence ID" value="KGJ53603.1"/>
    <property type="molecule type" value="Genomic_DNA"/>
</dbReference>
<evidence type="ECO:0000313" key="17">
    <source>
        <dbReference type="Proteomes" id="UP000030008"/>
    </source>
</evidence>
<dbReference type="Gene3D" id="3.30.460.30">
    <property type="entry name" value="Glutamyl-tRNA reductase, N-terminal domain"/>
    <property type="match status" value="1"/>
</dbReference>
<dbReference type="InterPro" id="IPR000343">
    <property type="entry name" value="4pyrrol_synth_GluRdtase"/>
</dbReference>
<dbReference type="InterPro" id="IPR015895">
    <property type="entry name" value="4pyrrol_synth_GluRdtase_N"/>
</dbReference>
<keyword evidence="4 8" id="KW-0521">NADP</keyword>
<dbReference type="HAMAP" id="MF_00087">
    <property type="entry name" value="Glu_tRNA_reductase"/>
    <property type="match status" value="1"/>
</dbReference>
<feature type="binding site" evidence="8 10">
    <location>
        <begin position="107"/>
        <end position="109"/>
    </location>
    <ligand>
        <name>substrate</name>
    </ligand>
</feature>
<dbReference type="EC" id="1.2.1.70" evidence="3 8"/>
<dbReference type="NCBIfam" id="TIGR01035">
    <property type="entry name" value="hemA"/>
    <property type="match status" value="1"/>
</dbReference>
<comment type="caution">
    <text evidence="16">The sequence shown here is derived from an EMBL/GenBank/DDBJ whole genome shotgun (WGS) entry which is preliminary data.</text>
</comment>
<evidence type="ECO:0000256" key="1">
    <source>
        <dbReference type="ARBA" id="ARBA00005059"/>
    </source>
</evidence>
<keyword evidence="5 8" id="KW-0560">Oxidoreductase</keyword>
<sequence length="403" mass="45847">MEFGIYGVSYKEADADVRDCTAFSDTQKMELYNQLLDVDITQAVILSTCNRSELYFIYEKEEQLDQIRELFLAAAGKAVPLFLKTGVTAACYLFEVAAGYHSMVLGEDQILGQVQSCYRMANQCQACGKQLHRMFQSCFAAVKQLKTAYKISEHPISIAYLAVKNIRNAMSLRNASVLVIGSGEMAALMLQYLQEEELSALYVCSRSRYKARQVMSAAMEYIPFSKRYEVLPYCDVICSMTASPHRILRREDMPPIDRKQLYVDLAMPRDIDPQLAQSGRVVIDIDHLQREADEQLEQRRALLQKAHAMLEAAAQEAYASLHSQEVDHLIQSLQQRSEQMAADTYALLQTRLQLSPHEQQVLKKVLHTSFLRMVKEPMLALKKAKGQDQQLYARLLETMLKGD</sequence>
<evidence type="ECO:0000256" key="12">
    <source>
        <dbReference type="RuleBase" id="RU000584"/>
    </source>
</evidence>
<evidence type="ECO:0000313" key="16">
    <source>
        <dbReference type="EMBL" id="KGJ53603.1"/>
    </source>
</evidence>
<dbReference type="SUPFAM" id="SSF69742">
    <property type="entry name" value="Glutamyl tRNA-reductase catalytic, N-terminal domain"/>
    <property type="match status" value="1"/>
</dbReference>
<comment type="similarity">
    <text evidence="2 8 12">Belongs to the glutamyl-tRNA reductase family.</text>
</comment>
<evidence type="ECO:0000256" key="6">
    <source>
        <dbReference type="ARBA" id="ARBA00023244"/>
    </source>
</evidence>
<gene>
    <name evidence="8" type="primary">hemA</name>
    <name evidence="16" type="ORF">CIAN88_08270</name>
</gene>
<comment type="subunit">
    <text evidence="8">Homodimer.</text>
</comment>
<dbReference type="InterPro" id="IPR036343">
    <property type="entry name" value="GluRdtase_N_sf"/>
</dbReference>
<dbReference type="InterPro" id="IPR036291">
    <property type="entry name" value="NAD(P)-bd_dom_sf"/>
</dbReference>
<dbReference type="Gene3D" id="3.40.50.720">
    <property type="entry name" value="NAD(P)-binding Rossmann-like Domain"/>
    <property type="match status" value="1"/>
</dbReference>
<evidence type="ECO:0000256" key="8">
    <source>
        <dbReference type="HAMAP-Rule" id="MF_00087"/>
    </source>
</evidence>
<evidence type="ECO:0000256" key="3">
    <source>
        <dbReference type="ARBA" id="ARBA00012970"/>
    </source>
</evidence>
<dbReference type="AlphaFoldDB" id="A0A099I9M1"/>
<feature type="domain" description="Quinate/shikimate 5-dehydrogenase/glutamyl-tRNA reductase" evidence="14">
    <location>
        <begin position="170"/>
        <end position="290"/>
    </location>
</feature>
<feature type="binding site" evidence="8 11">
    <location>
        <begin position="181"/>
        <end position="186"/>
    </location>
    <ligand>
        <name>NADP(+)</name>
        <dbReference type="ChEBI" id="CHEBI:58349"/>
    </ligand>
</feature>
<comment type="catalytic activity">
    <reaction evidence="7 8 12">
        <text>(S)-4-amino-5-oxopentanoate + tRNA(Glu) + NADP(+) = L-glutamyl-tRNA(Glu) + NADPH + H(+)</text>
        <dbReference type="Rhea" id="RHEA:12344"/>
        <dbReference type="Rhea" id="RHEA-COMP:9663"/>
        <dbReference type="Rhea" id="RHEA-COMP:9680"/>
        <dbReference type="ChEBI" id="CHEBI:15378"/>
        <dbReference type="ChEBI" id="CHEBI:57501"/>
        <dbReference type="ChEBI" id="CHEBI:57783"/>
        <dbReference type="ChEBI" id="CHEBI:58349"/>
        <dbReference type="ChEBI" id="CHEBI:78442"/>
        <dbReference type="ChEBI" id="CHEBI:78520"/>
        <dbReference type="EC" id="1.2.1.70"/>
    </reaction>
</comment>
<dbReference type="InterPro" id="IPR006151">
    <property type="entry name" value="Shikm_DH/Glu-tRNA_Rdtase"/>
</dbReference>
<comment type="miscellaneous">
    <text evidence="8">During catalysis, the active site Cys acts as a nucleophile attacking the alpha-carbonyl group of tRNA-bound glutamate with the formation of a thioester intermediate between enzyme and glutamate, and the concomitant release of tRNA(Glu). The thioester intermediate is finally reduced by direct hydride transfer from NADPH, to form the product GSA.</text>
</comment>
<reference evidence="16 17" key="1">
    <citation type="submission" date="2014-08" db="EMBL/GenBank/DDBJ databases">
        <title>Clostridium innocuum, an unnegligible vancomycin-resistant pathogen causing extra-intestinal infections.</title>
        <authorList>
            <person name="Feng Y."/>
            <person name="Chiu C.-H."/>
        </authorList>
    </citation>
    <scope>NUCLEOTIDE SEQUENCE [LARGE SCALE GENOMIC DNA]</scope>
    <source>
        <strain evidence="16 17">AN88</strain>
    </source>
</reference>
<comment type="function">
    <text evidence="8">Catalyzes the NADPH-dependent reduction of glutamyl-tRNA(Glu) to glutamate 1-semialdehyde (GSA).</text>
</comment>
<evidence type="ECO:0000259" key="14">
    <source>
        <dbReference type="Pfam" id="PF01488"/>
    </source>
</evidence>
<dbReference type="GO" id="GO:0019353">
    <property type="term" value="P:protoporphyrinogen IX biosynthetic process from glutamate"/>
    <property type="evidence" value="ECO:0007669"/>
    <property type="project" value="TreeGrafter"/>
</dbReference>
<proteinExistence type="inferred from homology"/>
<dbReference type="Pfam" id="PF05201">
    <property type="entry name" value="GlutR_N"/>
    <property type="match status" value="1"/>
</dbReference>
<comment type="domain">
    <text evidence="8">Possesses an unusual extended V-shaped dimeric structure with each monomer consisting of three distinct domains arranged along a curved 'spinal' alpha-helix. The N-terminal catalytic domain specifically recognizes the glutamate moiety of the substrate. The second domain is the NADPH-binding domain, and the third C-terminal domain is responsible for dimerization.</text>
</comment>
<comment type="pathway">
    <text evidence="1 8 12">Porphyrin-containing compound metabolism; protoporphyrin-IX biosynthesis; 5-aminolevulinate from L-glutamyl-tRNA(Glu): step 1/2.</text>
</comment>
<evidence type="ECO:0000259" key="15">
    <source>
        <dbReference type="Pfam" id="PF05201"/>
    </source>
</evidence>
<comment type="caution">
    <text evidence="8">Lacks conserved residue(s) required for the propagation of feature annotation.</text>
</comment>
<organism evidence="16 17">
    <name type="scientific">Clostridium innocuum</name>
    <dbReference type="NCBI Taxonomy" id="1522"/>
    <lineage>
        <taxon>Bacteria</taxon>
        <taxon>Bacillati</taxon>
        <taxon>Bacillota</taxon>
        <taxon>Clostridia</taxon>
        <taxon>Eubacteriales</taxon>
        <taxon>Clostridiaceae</taxon>
        <taxon>Clostridium</taxon>
    </lineage>
</organism>
<evidence type="ECO:0000256" key="7">
    <source>
        <dbReference type="ARBA" id="ARBA00047464"/>
    </source>
</evidence>
<keyword evidence="6 8" id="KW-0627">Porphyrin biosynthesis</keyword>
<dbReference type="Proteomes" id="UP000030008">
    <property type="component" value="Unassembled WGS sequence"/>
</dbReference>
<evidence type="ECO:0000256" key="11">
    <source>
        <dbReference type="PIRSR" id="PIRSR000445-3"/>
    </source>
</evidence>
<name>A0A099I9M1_CLOIN</name>
<dbReference type="SUPFAM" id="SSF69075">
    <property type="entry name" value="Glutamyl tRNA-reductase dimerization domain"/>
    <property type="match status" value="1"/>
</dbReference>
<dbReference type="SUPFAM" id="SSF51735">
    <property type="entry name" value="NAD(P)-binding Rossmann-fold domains"/>
    <property type="match status" value="1"/>
</dbReference>
<dbReference type="GO" id="GO:0008883">
    <property type="term" value="F:glutamyl-tRNA reductase activity"/>
    <property type="evidence" value="ECO:0007669"/>
    <property type="project" value="UniProtKB-UniRule"/>
</dbReference>
<evidence type="ECO:0000256" key="9">
    <source>
        <dbReference type="PIRSR" id="PIRSR000445-1"/>
    </source>
</evidence>
<feature type="binding site" evidence="8 10">
    <location>
        <position position="113"/>
    </location>
    <ligand>
        <name>substrate</name>
    </ligand>
</feature>
<evidence type="ECO:0000256" key="2">
    <source>
        <dbReference type="ARBA" id="ARBA00005916"/>
    </source>
</evidence>
<dbReference type="PIRSF" id="PIRSF000445">
    <property type="entry name" value="4pyrrol_synth_GluRdtase"/>
    <property type="match status" value="1"/>
</dbReference>
<dbReference type="UniPathway" id="UPA00251">
    <property type="reaction ID" value="UER00316"/>
</dbReference>
<evidence type="ECO:0000256" key="5">
    <source>
        <dbReference type="ARBA" id="ARBA00023002"/>
    </source>
</evidence>
<evidence type="ECO:0000259" key="13">
    <source>
        <dbReference type="Pfam" id="PF00745"/>
    </source>
</evidence>
<dbReference type="Pfam" id="PF00745">
    <property type="entry name" value="GlutR_dimer"/>
    <property type="match status" value="1"/>
</dbReference>
<feature type="domain" description="Tetrapyrrole biosynthesis glutamyl-tRNA reductase dimerisation" evidence="13">
    <location>
        <begin position="305"/>
        <end position="400"/>
    </location>
</feature>
<dbReference type="GO" id="GO:0050661">
    <property type="term" value="F:NADP binding"/>
    <property type="evidence" value="ECO:0007669"/>
    <property type="project" value="InterPro"/>
</dbReference>
<feature type="binding site" evidence="8 10">
    <location>
        <position position="102"/>
    </location>
    <ligand>
        <name>substrate</name>
    </ligand>
</feature>
<feature type="active site" description="Nucleophile" evidence="8 9">
    <location>
        <position position="49"/>
    </location>
</feature>
<dbReference type="Pfam" id="PF01488">
    <property type="entry name" value="Shikimate_DH"/>
    <property type="match status" value="1"/>
</dbReference>
<dbReference type="InterPro" id="IPR036453">
    <property type="entry name" value="GluRdtase_dimer_dom_sf"/>
</dbReference>
<evidence type="ECO:0000256" key="10">
    <source>
        <dbReference type="PIRSR" id="PIRSR000445-2"/>
    </source>
</evidence>
<evidence type="ECO:0000256" key="4">
    <source>
        <dbReference type="ARBA" id="ARBA00022857"/>
    </source>
</evidence>
<protein>
    <recommendedName>
        <fullName evidence="3 8">Glutamyl-tRNA reductase</fullName>
        <shortName evidence="8">GluTR</shortName>
        <ecNumber evidence="3 8">1.2.1.70</ecNumber>
    </recommendedName>
</protein>
<dbReference type="RefSeq" id="WP_044904979.1">
    <property type="nucleotide sequence ID" value="NZ_JQIF01000038.1"/>
</dbReference>
<dbReference type="InterPro" id="IPR015896">
    <property type="entry name" value="4pyrrol_synth_GluRdtase_dimer"/>
</dbReference>
<accession>A0A099I9M1</accession>